<evidence type="ECO:0000313" key="3">
    <source>
        <dbReference type="Proteomes" id="UP000023152"/>
    </source>
</evidence>
<gene>
    <name evidence="2" type="ORF">RFI_06418</name>
</gene>
<evidence type="ECO:0000313" key="2">
    <source>
        <dbReference type="EMBL" id="ETO30707.1"/>
    </source>
</evidence>
<protein>
    <submittedName>
        <fullName evidence="2">Uncharacterized protein</fullName>
    </submittedName>
</protein>
<feature type="transmembrane region" description="Helical" evidence="1">
    <location>
        <begin position="138"/>
        <end position="155"/>
    </location>
</feature>
<comment type="caution">
    <text evidence="2">The sequence shown here is derived from an EMBL/GenBank/DDBJ whole genome shotgun (WGS) entry which is preliminary data.</text>
</comment>
<feature type="transmembrane region" description="Helical" evidence="1">
    <location>
        <begin position="162"/>
        <end position="185"/>
    </location>
</feature>
<keyword evidence="1" id="KW-1133">Transmembrane helix</keyword>
<dbReference type="Proteomes" id="UP000023152">
    <property type="component" value="Unassembled WGS sequence"/>
</dbReference>
<dbReference type="EMBL" id="ASPP01005353">
    <property type="protein sequence ID" value="ETO30707.1"/>
    <property type="molecule type" value="Genomic_DNA"/>
</dbReference>
<organism evidence="2 3">
    <name type="scientific">Reticulomyxa filosa</name>
    <dbReference type="NCBI Taxonomy" id="46433"/>
    <lineage>
        <taxon>Eukaryota</taxon>
        <taxon>Sar</taxon>
        <taxon>Rhizaria</taxon>
        <taxon>Retaria</taxon>
        <taxon>Foraminifera</taxon>
        <taxon>Monothalamids</taxon>
        <taxon>Reticulomyxidae</taxon>
        <taxon>Reticulomyxa</taxon>
    </lineage>
</organism>
<feature type="transmembrane region" description="Helical" evidence="1">
    <location>
        <begin position="70"/>
        <end position="97"/>
    </location>
</feature>
<evidence type="ECO:0000256" key="1">
    <source>
        <dbReference type="SAM" id="Phobius"/>
    </source>
</evidence>
<keyword evidence="3" id="KW-1185">Reference proteome</keyword>
<keyword evidence="1" id="KW-0472">Membrane</keyword>
<dbReference type="OrthoDB" id="28755at2759"/>
<name>X6NZI6_RETFI</name>
<accession>X6NZI6</accession>
<keyword evidence="1" id="KW-0812">Transmembrane</keyword>
<feature type="transmembrane region" description="Helical" evidence="1">
    <location>
        <begin position="36"/>
        <end position="58"/>
    </location>
</feature>
<proteinExistence type="predicted"/>
<sequence>MCSVVLFWTSYCAIDIFNGKPKADTDSTSFHNFESGLTFGVFGLLLMALVQINASLLYETINSLVSTRNLFLFGEYGMSITYKITLLIFISLFGFFIELHLQTSQRLSQHEFLPLVIEFNKTSQKRVMLNYLLEFESAFGPLFVSAFGGPFIFLCHKHFGYAFLLPALLMFILDSIVFCIFNEFLPWKLPPPREAHLNSS</sequence>
<reference evidence="2 3" key="1">
    <citation type="journal article" date="2013" name="Curr. Biol.">
        <title>The Genome of the Foraminiferan Reticulomyxa filosa.</title>
        <authorList>
            <person name="Glockner G."/>
            <person name="Hulsmann N."/>
            <person name="Schleicher M."/>
            <person name="Noegel A.A."/>
            <person name="Eichinger L."/>
            <person name="Gallinger C."/>
            <person name="Pawlowski J."/>
            <person name="Sierra R."/>
            <person name="Euteneuer U."/>
            <person name="Pillet L."/>
            <person name="Moustafa A."/>
            <person name="Platzer M."/>
            <person name="Groth M."/>
            <person name="Szafranski K."/>
            <person name="Schliwa M."/>
        </authorList>
    </citation>
    <scope>NUCLEOTIDE SEQUENCE [LARGE SCALE GENOMIC DNA]</scope>
</reference>
<dbReference type="AlphaFoldDB" id="X6NZI6"/>